<keyword evidence="2" id="KW-0479">Metal-binding</keyword>
<organism evidence="6 7">
    <name type="scientific">Candidatus Ornithocaccomicrobium faecavium</name>
    <dbReference type="NCBI Taxonomy" id="2840890"/>
    <lineage>
        <taxon>Bacteria</taxon>
        <taxon>Bacillati</taxon>
        <taxon>Bacillota</taxon>
        <taxon>Clostridia</taxon>
        <taxon>Candidatus Ornithocaccomicrobium</taxon>
    </lineage>
</organism>
<evidence type="ECO:0000256" key="4">
    <source>
        <dbReference type="ARBA" id="ARBA00022837"/>
    </source>
</evidence>
<feature type="domain" description="Sulfatase N-terminal" evidence="5">
    <location>
        <begin position="3"/>
        <end position="364"/>
    </location>
</feature>
<evidence type="ECO:0000256" key="2">
    <source>
        <dbReference type="ARBA" id="ARBA00022723"/>
    </source>
</evidence>
<dbReference type="PANTHER" id="PTHR42693">
    <property type="entry name" value="ARYLSULFATASE FAMILY MEMBER"/>
    <property type="match status" value="1"/>
</dbReference>
<dbReference type="InterPro" id="IPR000917">
    <property type="entry name" value="Sulfatase_N"/>
</dbReference>
<dbReference type="AlphaFoldDB" id="A0A9D1P9T5"/>
<accession>A0A9D1P9T5</accession>
<keyword evidence="4" id="KW-0106">Calcium</keyword>
<dbReference type="PANTHER" id="PTHR42693:SF33">
    <property type="entry name" value="ARYLSULFATASE"/>
    <property type="match status" value="1"/>
</dbReference>
<dbReference type="EMBL" id="DVOT01000252">
    <property type="protein sequence ID" value="HIV29099.1"/>
    <property type="molecule type" value="Genomic_DNA"/>
</dbReference>
<evidence type="ECO:0000313" key="7">
    <source>
        <dbReference type="Proteomes" id="UP000886884"/>
    </source>
</evidence>
<name>A0A9D1P9T5_9FIRM</name>
<keyword evidence="3 6" id="KW-0378">Hydrolase</keyword>
<reference evidence="6" key="1">
    <citation type="submission" date="2020-10" db="EMBL/GenBank/DDBJ databases">
        <authorList>
            <person name="Gilroy R."/>
        </authorList>
    </citation>
    <scope>NUCLEOTIDE SEQUENCE</scope>
    <source>
        <strain evidence="6">CHK183-6373</strain>
    </source>
</reference>
<evidence type="ECO:0000259" key="5">
    <source>
        <dbReference type="Pfam" id="PF00884"/>
    </source>
</evidence>
<dbReference type="InterPro" id="IPR024607">
    <property type="entry name" value="Sulfatase_CS"/>
</dbReference>
<evidence type="ECO:0000313" key="6">
    <source>
        <dbReference type="EMBL" id="HIV29099.1"/>
    </source>
</evidence>
<dbReference type="GO" id="GO:0046872">
    <property type="term" value="F:metal ion binding"/>
    <property type="evidence" value="ECO:0007669"/>
    <property type="project" value="UniProtKB-KW"/>
</dbReference>
<protein>
    <submittedName>
        <fullName evidence="6">Sulfatase-like hydrolase/transferase</fullName>
    </submittedName>
</protein>
<dbReference type="InterPro" id="IPR050738">
    <property type="entry name" value="Sulfatase"/>
</dbReference>
<comment type="caution">
    <text evidence="6">The sequence shown here is derived from an EMBL/GenBank/DDBJ whole genome shotgun (WGS) entry which is preliminary data.</text>
</comment>
<dbReference type="SUPFAM" id="SSF53649">
    <property type="entry name" value="Alkaline phosphatase-like"/>
    <property type="match status" value="1"/>
</dbReference>
<dbReference type="Pfam" id="PF00884">
    <property type="entry name" value="Sulfatase"/>
    <property type="match status" value="1"/>
</dbReference>
<dbReference type="Gene3D" id="3.40.720.10">
    <property type="entry name" value="Alkaline Phosphatase, subunit A"/>
    <property type="match status" value="1"/>
</dbReference>
<reference evidence="6" key="2">
    <citation type="journal article" date="2021" name="PeerJ">
        <title>Extensive microbial diversity within the chicken gut microbiome revealed by metagenomics and culture.</title>
        <authorList>
            <person name="Gilroy R."/>
            <person name="Ravi A."/>
            <person name="Getino M."/>
            <person name="Pursley I."/>
            <person name="Horton D.L."/>
            <person name="Alikhan N.F."/>
            <person name="Baker D."/>
            <person name="Gharbi K."/>
            <person name="Hall N."/>
            <person name="Watson M."/>
            <person name="Adriaenssens E.M."/>
            <person name="Foster-Nyarko E."/>
            <person name="Jarju S."/>
            <person name="Secka A."/>
            <person name="Antonio M."/>
            <person name="Oren A."/>
            <person name="Chaudhuri R.R."/>
            <person name="La Ragione R."/>
            <person name="Hildebrand F."/>
            <person name="Pallen M.J."/>
        </authorList>
    </citation>
    <scope>NUCLEOTIDE SEQUENCE</scope>
    <source>
        <strain evidence="6">CHK183-6373</strain>
    </source>
</reference>
<sequence>MRPNILLILADDQGAWSMGCAGNNDVRTPNLDRLAREGTRFSHFFCASPVCSPARASLMTGKTPSQHGVHDWLCRGYTDESRLAPRLREAFERGDPAPKYQWPKSQLHGDHAICFMDGHLMYSQLLADAGYDCALSGKWHLGDSALPQGGFRWWRSIAMGGDNYFTPTVLMPDGTFDMLDDHYITNYITENALDYLRNDRPADRPFYLSVHYTAPHSPFDRANHPAEFFEPFAGKPFASVPFEPQHPWSEPREDWPAYRQMCLEGYCAALYGMDKGVGQLLDALEELHLRENTLVIFTGDNGMCVGQHGVIGKGNGTFPMNMYEESVLVPMIARLPGVIPAGRVENGLYGHMDIFPTVAEFTGVPVPEGLCGQSLKKALLGQAAEDDGAVFLCDEYGPTRMVRTRDWKYIHRYPYGPHELYDLANDPHERVNLAGKPECAQVEAALRQQLTEFYVKYSDPGLDGSREAVYGKGQTQRVGVQAGGKPSFRPPKTEVLV</sequence>
<dbReference type="PROSITE" id="PS00523">
    <property type="entry name" value="SULFATASE_1"/>
    <property type="match status" value="1"/>
</dbReference>
<gene>
    <name evidence="6" type="ORF">IAA64_14145</name>
</gene>
<comment type="similarity">
    <text evidence="1">Belongs to the sulfatase family.</text>
</comment>
<evidence type="ECO:0000256" key="3">
    <source>
        <dbReference type="ARBA" id="ARBA00022801"/>
    </source>
</evidence>
<dbReference type="GO" id="GO:0004065">
    <property type="term" value="F:arylsulfatase activity"/>
    <property type="evidence" value="ECO:0007669"/>
    <property type="project" value="TreeGrafter"/>
</dbReference>
<evidence type="ECO:0000256" key="1">
    <source>
        <dbReference type="ARBA" id="ARBA00008779"/>
    </source>
</evidence>
<dbReference type="InterPro" id="IPR017850">
    <property type="entry name" value="Alkaline_phosphatase_core_sf"/>
</dbReference>
<dbReference type="Proteomes" id="UP000886884">
    <property type="component" value="Unassembled WGS sequence"/>
</dbReference>
<proteinExistence type="inferred from homology"/>